<dbReference type="RefSeq" id="XP_001445433.1">
    <property type="nucleotide sequence ID" value="XM_001445396.1"/>
</dbReference>
<organism evidence="1 2">
    <name type="scientific">Paramecium tetraurelia</name>
    <dbReference type="NCBI Taxonomy" id="5888"/>
    <lineage>
        <taxon>Eukaryota</taxon>
        <taxon>Sar</taxon>
        <taxon>Alveolata</taxon>
        <taxon>Ciliophora</taxon>
        <taxon>Intramacronucleata</taxon>
        <taxon>Oligohymenophorea</taxon>
        <taxon>Peniculida</taxon>
        <taxon>Parameciidae</taxon>
        <taxon>Paramecium</taxon>
    </lineage>
</organism>
<gene>
    <name evidence="1" type="ORF">GSPATT00013483001</name>
</gene>
<accession>A0D4R9</accession>
<dbReference type="GeneID" id="5031218"/>
<dbReference type="InParanoid" id="A0D4R9"/>
<name>A0D4R9_PARTE</name>
<dbReference type="AlphaFoldDB" id="A0D4R9"/>
<sequence length="698" mass="82850">MIQAFQGASECQNLILKPNEKFCELRDMNTFFIGQESDNLTNINTIQKHEDLVQFSSGPNIYLKEDKIISIQFRALIDVNEICSLIYNPKINKYSINLISTETTYIIDNKMKLNIKSQVNILLQTESDQNCTQFYYNTKGLIIFCHSIDQLILYQLQKEGQEFKQTIKHQSEILNLSCNLKFQQFSNQFFIIYSQCKEWIIQVYDDNSIKLYLDQNILRENYNREGILLDVLTCQNNLFLLLSTGGYQFYNRYFTDLFQFENINLNETLFHYDQNCQLKFAVKSPSKNYFTSTFPFHFNNLIINTTSFPKAIFIISNPIIALLHYDDQLLFQVNSLLNQVVKIKIQRLIQLSNNKIYIGIDEANQITYFQIVYTKPCFPYQGDNLNATKYYLQFIYKMNPNFKEEKYFHCYKPIIIENEEQKKEYATLVNIASNNYYIERKNYEESFFFKLSTSSTQSIYPYKMNFRSQLEGETKLQIKNNQIQCRFNQYLKNYKGKFIIKTKNEDLYSIIVQGSKNQIKEYKCQGAQDLIYLNMFALDEQILQKFSNFNILIFLDSQRQCIYRIQLEEELKTDLISKIMCFDSTVENIYGVSSQIILKLKDKGVFYNVFSSIGQIQIEQNQYLSQLKDKNLKDIFQINPDFYGVLYENQIHLVYKQATLSILPLLYLDSSLILKLTQYQVQHQQIQKRMNCNFIWFN</sequence>
<dbReference type="Proteomes" id="UP000000600">
    <property type="component" value="Unassembled WGS sequence"/>
</dbReference>
<dbReference type="EMBL" id="CT868296">
    <property type="protein sequence ID" value="CAK78036.1"/>
    <property type="molecule type" value="Genomic_DNA"/>
</dbReference>
<evidence type="ECO:0000313" key="2">
    <source>
        <dbReference type="Proteomes" id="UP000000600"/>
    </source>
</evidence>
<evidence type="ECO:0000313" key="1">
    <source>
        <dbReference type="EMBL" id="CAK78036.1"/>
    </source>
</evidence>
<reference evidence="1 2" key="1">
    <citation type="journal article" date="2006" name="Nature">
        <title>Global trends of whole-genome duplications revealed by the ciliate Paramecium tetraurelia.</title>
        <authorList>
            <consortium name="Genoscope"/>
            <person name="Aury J.-M."/>
            <person name="Jaillon O."/>
            <person name="Duret L."/>
            <person name="Noel B."/>
            <person name="Jubin C."/>
            <person name="Porcel B.M."/>
            <person name="Segurens B."/>
            <person name="Daubin V."/>
            <person name="Anthouard V."/>
            <person name="Aiach N."/>
            <person name="Arnaiz O."/>
            <person name="Billaut A."/>
            <person name="Beisson J."/>
            <person name="Blanc I."/>
            <person name="Bouhouche K."/>
            <person name="Camara F."/>
            <person name="Duharcourt S."/>
            <person name="Guigo R."/>
            <person name="Gogendeau D."/>
            <person name="Katinka M."/>
            <person name="Keller A.-M."/>
            <person name="Kissmehl R."/>
            <person name="Klotz C."/>
            <person name="Koll F."/>
            <person name="Le Moue A."/>
            <person name="Lepere C."/>
            <person name="Malinsky S."/>
            <person name="Nowacki M."/>
            <person name="Nowak J.K."/>
            <person name="Plattner H."/>
            <person name="Poulain J."/>
            <person name="Ruiz F."/>
            <person name="Serrano V."/>
            <person name="Zagulski M."/>
            <person name="Dessen P."/>
            <person name="Betermier M."/>
            <person name="Weissenbach J."/>
            <person name="Scarpelli C."/>
            <person name="Schachter V."/>
            <person name="Sperling L."/>
            <person name="Meyer E."/>
            <person name="Cohen J."/>
            <person name="Wincker P."/>
        </authorList>
    </citation>
    <scope>NUCLEOTIDE SEQUENCE [LARGE SCALE GENOMIC DNA]</scope>
    <source>
        <strain evidence="1 2">Stock d4-2</strain>
    </source>
</reference>
<evidence type="ECO:0008006" key="3">
    <source>
        <dbReference type="Google" id="ProtNLM"/>
    </source>
</evidence>
<proteinExistence type="predicted"/>
<keyword evidence="2" id="KW-1185">Reference proteome</keyword>
<dbReference type="KEGG" id="ptm:GSPATT00013483001"/>
<dbReference type="OrthoDB" id="310840at2759"/>
<dbReference type="HOGENOM" id="CLU_395096_0_0_1"/>
<protein>
    <recommendedName>
        <fullName evidence="3">Transmembrane protein</fullName>
    </recommendedName>
</protein>